<dbReference type="InterPro" id="IPR008991">
    <property type="entry name" value="Translation_prot_SH3-like_sf"/>
</dbReference>
<evidence type="ECO:0000256" key="1">
    <source>
        <dbReference type="ARBA" id="ARBA00004072"/>
    </source>
</evidence>
<dbReference type="GO" id="GO:0006412">
    <property type="term" value="P:translation"/>
    <property type="evidence" value="ECO:0007669"/>
    <property type="project" value="InterPro"/>
</dbReference>
<dbReference type="PANTHER" id="PTHR12903">
    <property type="entry name" value="MITOCHONDRIAL RIBOSOMAL PROTEIN L24"/>
    <property type="match status" value="1"/>
</dbReference>
<organism evidence="9">
    <name type="scientific">Riquetophycus sp</name>
    <dbReference type="NCBI Taxonomy" id="1897556"/>
    <lineage>
        <taxon>Eukaryota</taxon>
        <taxon>Rhodophyta</taxon>
        <taxon>Florideophyceae</taxon>
        <taxon>Rhodymeniophycidae</taxon>
        <taxon>Peyssonneliales</taxon>
        <taxon>Peyssonneliaceae</taxon>
        <taxon>Riquetophycus</taxon>
    </lineage>
</organism>
<comment type="function">
    <text evidence="1">One of two assembly initiator proteins, it binds directly to the 5'-end of the 23S rRNA, where it nucleates assembly of the 50S subunit.</text>
</comment>
<dbReference type="Pfam" id="PF00467">
    <property type="entry name" value="KOW"/>
    <property type="match status" value="1"/>
</dbReference>
<dbReference type="InterPro" id="IPR041988">
    <property type="entry name" value="Ribosomal_uL24_KOW"/>
</dbReference>
<dbReference type="GO" id="GO:1990904">
    <property type="term" value="C:ribonucleoprotein complex"/>
    <property type="evidence" value="ECO:0007669"/>
    <property type="project" value="UniProtKB-KW"/>
</dbReference>
<dbReference type="SMART" id="SM00739">
    <property type="entry name" value="KOW"/>
    <property type="match status" value="1"/>
</dbReference>
<keyword evidence="4 7" id="KW-0687">Ribonucleoprotein</keyword>
<evidence type="ECO:0000256" key="6">
    <source>
        <dbReference type="ARBA" id="ARBA00035361"/>
    </source>
</evidence>
<reference evidence="9" key="1">
    <citation type="journal article" date="2016" name="BMC Biol.">
        <title>Parallel evolution of highly conserved plastid genome architecture in red seaweeds and seed plants.</title>
        <authorList>
            <person name="Lee J."/>
            <person name="Cho C.H."/>
            <person name="Park S.I."/>
            <person name="Choi J.W."/>
            <person name="Song H.S."/>
            <person name="West J.A."/>
            <person name="Bhattacharya D."/>
            <person name="Yoon H.S."/>
        </authorList>
    </citation>
    <scope>NUCLEOTIDE SEQUENCE</scope>
</reference>
<dbReference type="InterPro" id="IPR014722">
    <property type="entry name" value="Rib_uL2_dom2"/>
</dbReference>
<geneLocation type="plastid" evidence="9"/>
<keyword evidence="3 7" id="KW-0689">Ribosomal protein</keyword>
<evidence type="ECO:0000259" key="8">
    <source>
        <dbReference type="SMART" id="SM00739"/>
    </source>
</evidence>
<feature type="domain" description="KOW" evidence="8">
    <location>
        <begin position="11"/>
        <end position="38"/>
    </location>
</feature>
<name>A0A1C9C8G0_9FLOR</name>
<evidence type="ECO:0000256" key="7">
    <source>
        <dbReference type="RuleBase" id="RU003477"/>
    </source>
</evidence>
<evidence type="ECO:0000256" key="2">
    <source>
        <dbReference type="ARBA" id="ARBA00010618"/>
    </source>
</evidence>
<comment type="similarity">
    <text evidence="2 7">Belongs to the universal ribosomal protein uL24 family.</text>
</comment>
<dbReference type="NCBIfam" id="TIGR01079">
    <property type="entry name" value="rplX_bact"/>
    <property type="match status" value="1"/>
</dbReference>
<evidence type="ECO:0000256" key="3">
    <source>
        <dbReference type="ARBA" id="ARBA00022980"/>
    </source>
</evidence>
<evidence type="ECO:0000256" key="4">
    <source>
        <dbReference type="ARBA" id="ARBA00023274"/>
    </source>
</evidence>
<dbReference type="PROSITE" id="PS01108">
    <property type="entry name" value="RIBOSOMAL_L24"/>
    <property type="match status" value="1"/>
</dbReference>
<dbReference type="SUPFAM" id="SSF50104">
    <property type="entry name" value="Translation proteins SH3-like domain"/>
    <property type="match status" value="1"/>
</dbReference>
<sequence>MKRKKQKHKIHIKNGDIIKIISGNNKGKIGEVIKVITQKQHVIIKNINLKTKHIRPKKENDSGQIIQIEHPIHSSNVMLYSAKEKIASRYNKIIDKNKVKQRILKKTGEII</sequence>
<dbReference type="AlphaFoldDB" id="A0A1C9C8G0"/>
<accession>A0A1C9C8G0</accession>
<gene>
    <name evidence="9" type="primary">rpl24</name>
    <name evidence="9" type="ORF">Riqu_191</name>
</gene>
<dbReference type="Pfam" id="PF17136">
    <property type="entry name" value="ribosomal_L24"/>
    <property type="match status" value="1"/>
</dbReference>
<dbReference type="GO" id="GO:0003735">
    <property type="term" value="F:structural constituent of ribosome"/>
    <property type="evidence" value="ECO:0007669"/>
    <property type="project" value="InterPro"/>
</dbReference>
<evidence type="ECO:0000313" key="9">
    <source>
        <dbReference type="EMBL" id="AOM64670.1"/>
    </source>
</evidence>
<dbReference type="InterPro" id="IPR005825">
    <property type="entry name" value="Ribosomal_uL24_CS"/>
</dbReference>
<keyword evidence="9" id="KW-0934">Plastid</keyword>
<dbReference type="EMBL" id="KX284710">
    <property type="protein sequence ID" value="AOM64670.1"/>
    <property type="molecule type" value="Genomic_DNA"/>
</dbReference>
<dbReference type="InterPro" id="IPR005824">
    <property type="entry name" value="KOW"/>
</dbReference>
<proteinExistence type="inferred from homology"/>
<evidence type="ECO:0000256" key="5">
    <source>
        <dbReference type="ARBA" id="ARBA00035282"/>
    </source>
</evidence>
<dbReference type="GO" id="GO:0003723">
    <property type="term" value="F:RNA binding"/>
    <property type="evidence" value="ECO:0007669"/>
    <property type="project" value="InterPro"/>
</dbReference>
<dbReference type="CDD" id="cd06089">
    <property type="entry name" value="KOW_RPL26"/>
    <property type="match status" value="1"/>
</dbReference>
<dbReference type="GO" id="GO:0005840">
    <property type="term" value="C:ribosome"/>
    <property type="evidence" value="ECO:0007669"/>
    <property type="project" value="UniProtKB-KW"/>
</dbReference>
<dbReference type="InterPro" id="IPR003256">
    <property type="entry name" value="Ribosomal_uL24"/>
</dbReference>
<dbReference type="Gene3D" id="2.30.30.30">
    <property type="match status" value="1"/>
</dbReference>
<dbReference type="HAMAP" id="MF_01326_B">
    <property type="entry name" value="Ribosomal_uL24_B"/>
    <property type="match status" value="1"/>
</dbReference>
<dbReference type="InterPro" id="IPR057264">
    <property type="entry name" value="Ribosomal_uL24_C"/>
</dbReference>
<protein>
    <recommendedName>
        <fullName evidence="5">Large ribosomal subunit protein uL24c</fullName>
    </recommendedName>
    <alternativeName>
        <fullName evidence="6">50S ribosomal protein L24, chloroplastic</fullName>
    </alternativeName>
</protein>